<evidence type="ECO:0000313" key="7">
    <source>
        <dbReference type="EMBL" id="GAA4952943.1"/>
    </source>
</evidence>
<evidence type="ECO:0000256" key="2">
    <source>
        <dbReference type="ARBA" id="ARBA00006679"/>
    </source>
</evidence>
<keyword evidence="8" id="KW-1185">Reference proteome</keyword>
<dbReference type="InterPro" id="IPR051907">
    <property type="entry name" value="DoxX-like_oxidoreductase"/>
</dbReference>
<organism evidence="7 8">
    <name type="scientific">Streptomonospora halophila</name>
    <dbReference type="NCBI Taxonomy" id="427369"/>
    <lineage>
        <taxon>Bacteria</taxon>
        <taxon>Bacillati</taxon>
        <taxon>Actinomycetota</taxon>
        <taxon>Actinomycetes</taxon>
        <taxon>Streptosporangiales</taxon>
        <taxon>Nocardiopsidaceae</taxon>
        <taxon>Streptomonospora</taxon>
    </lineage>
</organism>
<gene>
    <name evidence="7" type="ORF">GCM10023224_42170</name>
</gene>
<sequence>MEVLMMKRVTTGDVAALAIRTGLGATLFAHGTQKLFGWFGGGGLDAAASGFHGMGYRPGRPMATVAGLCEAAGGAALALGLGTPAGGAAAAGAMGVAAETHAPNGFFNTEGGLEYPALIALSATALVAQGPGRLSLDEATRHVFDRPWMRLAALAAVPPAVAAVVARKHRSLAEDAAEPEGSGSASG</sequence>
<comment type="subcellular location">
    <subcellularLocation>
        <location evidence="1">Cell membrane</location>
        <topology evidence="1">Multi-pass membrane protein</topology>
    </subcellularLocation>
</comment>
<proteinExistence type="inferred from homology"/>
<dbReference type="InterPro" id="IPR032808">
    <property type="entry name" value="DoxX"/>
</dbReference>
<keyword evidence="3" id="KW-1003">Cell membrane</keyword>
<dbReference type="EMBL" id="BAABIK010000028">
    <property type="protein sequence ID" value="GAA4952943.1"/>
    <property type="molecule type" value="Genomic_DNA"/>
</dbReference>
<keyword evidence="6" id="KW-0472">Membrane</keyword>
<reference evidence="8" key="1">
    <citation type="journal article" date="2019" name="Int. J. Syst. Evol. Microbiol.">
        <title>The Global Catalogue of Microorganisms (GCM) 10K type strain sequencing project: providing services to taxonomists for standard genome sequencing and annotation.</title>
        <authorList>
            <consortium name="The Broad Institute Genomics Platform"/>
            <consortium name="The Broad Institute Genome Sequencing Center for Infectious Disease"/>
            <person name="Wu L."/>
            <person name="Ma J."/>
        </authorList>
    </citation>
    <scope>NUCLEOTIDE SEQUENCE [LARGE SCALE GENOMIC DNA]</scope>
    <source>
        <strain evidence="8">JCM 18123</strain>
    </source>
</reference>
<comment type="caution">
    <text evidence="7">The sequence shown here is derived from an EMBL/GenBank/DDBJ whole genome shotgun (WGS) entry which is preliminary data.</text>
</comment>
<dbReference type="Proteomes" id="UP001499993">
    <property type="component" value="Unassembled WGS sequence"/>
</dbReference>
<evidence type="ECO:0000256" key="4">
    <source>
        <dbReference type="ARBA" id="ARBA00022692"/>
    </source>
</evidence>
<evidence type="ECO:0000256" key="3">
    <source>
        <dbReference type="ARBA" id="ARBA00022475"/>
    </source>
</evidence>
<evidence type="ECO:0000256" key="1">
    <source>
        <dbReference type="ARBA" id="ARBA00004651"/>
    </source>
</evidence>
<accession>A0ABP9GTB2</accession>
<evidence type="ECO:0000256" key="5">
    <source>
        <dbReference type="ARBA" id="ARBA00022989"/>
    </source>
</evidence>
<keyword evidence="4" id="KW-0812">Transmembrane</keyword>
<evidence type="ECO:0000256" key="6">
    <source>
        <dbReference type="ARBA" id="ARBA00023136"/>
    </source>
</evidence>
<evidence type="ECO:0000313" key="8">
    <source>
        <dbReference type="Proteomes" id="UP001499993"/>
    </source>
</evidence>
<keyword evidence="5" id="KW-1133">Transmembrane helix</keyword>
<dbReference type="PANTHER" id="PTHR33452">
    <property type="entry name" value="OXIDOREDUCTASE CATD-RELATED"/>
    <property type="match status" value="1"/>
</dbReference>
<protein>
    <submittedName>
        <fullName evidence="7">DoxX family membrane protein</fullName>
    </submittedName>
</protein>
<name>A0ABP9GTB2_9ACTN</name>
<dbReference type="PANTHER" id="PTHR33452:SF1">
    <property type="entry name" value="INNER MEMBRANE PROTEIN YPHA-RELATED"/>
    <property type="match status" value="1"/>
</dbReference>
<comment type="similarity">
    <text evidence="2">Belongs to the DoxX family.</text>
</comment>
<dbReference type="Pfam" id="PF07681">
    <property type="entry name" value="DoxX"/>
    <property type="match status" value="1"/>
</dbReference>